<dbReference type="InterPro" id="IPR048636">
    <property type="entry name" value="Csf1_N"/>
</dbReference>
<dbReference type="PANTHER" id="PTHR32085">
    <property type="entry name" value="PROTEIN CSF1"/>
    <property type="match status" value="1"/>
</dbReference>
<protein>
    <submittedName>
        <fullName evidence="5">Fermentation associated protein</fullName>
    </submittedName>
</protein>
<evidence type="ECO:0000256" key="1">
    <source>
        <dbReference type="SAM" id="MobiDB-lite"/>
    </source>
</evidence>
<dbReference type="Proteomes" id="UP000002499">
    <property type="component" value="Unassembled WGS sequence"/>
</dbReference>
<dbReference type="eggNOG" id="KOG3596">
    <property type="taxonomic scope" value="Eukaryota"/>
</dbReference>
<feature type="compositionally biased region" description="Basic and acidic residues" evidence="1">
    <location>
        <begin position="2558"/>
        <end position="2575"/>
    </location>
</feature>
<keyword evidence="2" id="KW-1133">Transmembrane helix</keyword>
<feature type="region of interest" description="Disordered" evidence="1">
    <location>
        <begin position="213"/>
        <end position="251"/>
    </location>
</feature>
<organism evidence="6">
    <name type="scientific">Metarhizium acridum (strain CQMa 102)</name>
    <dbReference type="NCBI Taxonomy" id="655827"/>
    <lineage>
        <taxon>Eukaryota</taxon>
        <taxon>Fungi</taxon>
        <taxon>Dikarya</taxon>
        <taxon>Ascomycota</taxon>
        <taxon>Pezizomycotina</taxon>
        <taxon>Sordariomycetes</taxon>
        <taxon>Hypocreomycetidae</taxon>
        <taxon>Hypocreales</taxon>
        <taxon>Clavicipitaceae</taxon>
        <taxon>Metarhizium</taxon>
    </lineage>
</organism>
<feature type="region of interest" description="Disordered" evidence="1">
    <location>
        <begin position="2551"/>
        <end position="2576"/>
    </location>
</feature>
<evidence type="ECO:0000259" key="3">
    <source>
        <dbReference type="Pfam" id="PF21678"/>
    </source>
</evidence>
<dbReference type="InterPro" id="IPR056779">
    <property type="entry name" value="Csf1_C"/>
</dbReference>
<feature type="compositionally biased region" description="Low complexity" evidence="1">
    <location>
        <begin position="227"/>
        <end position="236"/>
    </location>
</feature>
<evidence type="ECO:0000256" key="2">
    <source>
        <dbReference type="SAM" id="Phobius"/>
    </source>
</evidence>
<dbReference type="GO" id="GO:0016020">
    <property type="term" value="C:membrane"/>
    <property type="evidence" value="ECO:0007669"/>
    <property type="project" value="InterPro"/>
</dbReference>
<dbReference type="EMBL" id="GL698554">
    <property type="protein sequence ID" value="EFY86182.1"/>
    <property type="molecule type" value="Genomic_DNA"/>
</dbReference>
<feature type="region of interest" description="Disordered" evidence="1">
    <location>
        <begin position="1132"/>
        <end position="1186"/>
    </location>
</feature>
<feature type="compositionally biased region" description="Low complexity" evidence="1">
    <location>
        <begin position="1199"/>
        <end position="1214"/>
    </location>
</feature>
<feature type="compositionally biased region" description="Basic residues" evidence="1">
    <location>
        <begin position="558"/>
        <end position="568"/>
    </location>
</feature>
<accession>E9ED26</accession>
<feature type="region of interest" description="Disordered" evidence="1">
    <location>
        <begin position="1198"/>
        <end position="1256"/>
    </location>
</feature>
<feature type="domain" description="Csf1 C-terminal region" evidence="4">
    <location>
        <begin position="2495"/>
        <end position="3223"/>
    </location>
</feature>
<dbReference type="STRING" id="655827.E9ED26"/>
<dbReference type="Pfam" id="PF21678">
    <property type="entry name" value="Csf1_N"/>
    <property type="match status" value="1"/>
</dbReference>
<feature type="compositionally biased region" description="Pro residues" evidence="1">
    <location>
        <begin position="1157"/>
        <end position="1170"/>
    </location>
</feature>
<dbReference type="OMA" id="YGLEWFI"/>
<evidence type="ECO:0000313" key="6">
    <source>
        <dbReference type="Proteomes" id="UP000002499"/>
    </source>
</evidence>
<dbReference type="PANTHER" id="PTHR32085:SF3">
    <property type="entry name" value="PROTEIN CSF1"/>
    <property type="match status" value="1"/>
</dbReference>
<dbReference type="OrthoDB" id="10051416at2759"/>
<dbReference type="Pfam" id="PF25038">
    <property type="entry name" value="Csf1_C"/>
    <property type="match status" value="1"/>
</dbReference>
<dbReference type="FunCoup" id="E9ED26">
    <property type="interactions" value="73"/>
</dbReference>
<dbReference type="InParanoid" id="E9ED26"/>
<proteinExistence type="predicted"/>
<feature type="compositionally biased region" description="Polar residues" evidence="1">
    <location>
        <begin position="237"/>
        <end position="250"/>
    </location>
</feature>
<keyword evidence="6" id="KW-1185">Reference proteome</keyword>
<dbReference type="GO" id="GO:0006113">
    <property type="term" value="P:fermentation"/>
    <property type="evidence" value="ECO:0007669"/>
    <property type="project" value="InterPro"/>
</dbReference>
<feature type="transmembrane region" description="Helical" evidence="2">
    <location>
        <begin position="26"/>
        <end position="44"/>
    </location>
</feature>
<feature type="domain" description="Csf1 N-terminal" evidence="3">
    <location>
        <begin position="38"/>
        <end position="857"/>
    </location>
</feature>
<feature type="region of interest" description="Disordered" evidence="1">
    <location>
        <begin position="545"/>
        <end position="579"/>
    </location>
</feature>
<reference evidence="5 6" key="1">
    <citation type="journal article" date="2011" name="PLoS Genet.">
        <title>Genome sequencing and comparative transcriptomics of the model entomopathogenic fungi Metarhizium anisopliae and M. acridum.</title>
        <authorList>
            <person name="Gao Q."/>
            <person name="Jin K."/>
            <person name="Ying S.H."/>
            <person name="Zhang Y."/>
            <person name="Xiao G."/>
            <person name="Shang Y."/>
            <person name="Duan Z."/>
            <person name="Hu X."/>
            <person name="Xie X.Q."/>
            <person name="Zhou G."/>
            <person name="Peng G."/>
            <person name="Luo Z."/>
            <person name="Huang W."/>
            <person name="Wang B."/>
            <person name="Fang W."/>
            <person name="Wang S."/>
            <person name="Zhong Y."/>
            <person name="Ma L.J."/>
            <person name="St Leger R.J."/>
            <person name="Zhao G.P."/>
            <person name="Pei Y."/>
            <person name="Feng M.G."/>
            <person name="Xia Y."/>
            <person name="Wang C."/>
        </authorList>
    </citation>
    <scope>NUCLEOTIDE SEQUENCE [LARGE SCALE GENOMIC DNA]</scope>
    <source>
        <strain evidence="5 6">CQMa 102</strain>
    </source>
</reference>
<dbReference type="InterPro" id="IPR029636">
    <property type="entry name" value="Csf1"/>
</dbReference>
<keyword evidence="2" id="KW-0472">Membrane</keyword>
<dbReference type="HOGENOM" id="CLU_000126_1_0_1"/>
<evidence type="ECO:0000259" key="4">
    <source>
        <dbReference type="Pfam" id="PF25038"/>
    </source>
</evidence>
<gene>
    <name evidence="5" type="ORF">MAC_07774</name>
</gene>
<evidence type="ECO:0000313" key="5">
    <source>
        <dbReference type="EMBL" id="EFY86182.1"/>
    </source>
</evidence>
<keyword evidence="2" id="KW-0812">Transmembrane</keyword>
<name>E9ED26_METAQ</name>
<sequence length="3223" mass="359746">MTPVDVMLEARDARLGFNFRPLSSEFLVFFIICGLLTVFFLLYFNRLFASAVSYAIRTYTWHTYRVYIDIKAIQISLLGGRIFFTGLRYHGSNETFLVQHGDITWRYWLRRVRDADINLSNCSDGSSVSDSQKNSNLPCRIHARLVGVEWFVYNRSPAYNDLLNGLLNDDPSASKSSGISNATEEVALTARRGYQNGSAEKNKLAVDATAQAQLSEKANQPPPSSPPERSSTASQSPSETADGNDASNSLPPMLQLLPIHVEFQKPALVVGNDNTKAILVLKANSASTIVDAGHTNTVDPYRQLFKIEFDHPVIEMRENDEFKEDQVARATRRREDTSSLETPAQRSFFRNRWRKVFNSLRNMVPYFRRSVESFSADSRAAMGTGVSQIPGSGHWQGLSRYLDDRYQDDKSRWSSVEYGAVNTILDSPSAALTVYWDSVSKVTANARRHSSSSFHTSINGTEPPAWGMSLSVKGGTVNYGPWADRQRADLQRVFYPTLCKNSTAAVPLAPGSWRVATQFNLFVELEDAVTLRIPTREESKNWRWFGKEPPIGRQGVTGKKRRNRNKKSSKGDAQPARPAGWLEIKVPSNSTVSYSMDMLGRSTGYQNRLDIDLPSTELRSSVNHDLMWKSGPQRVSCDLSNPLTWNTLRNWSFNITCDDMKLYLLRDHIFLLTDLVDDWASGPPSEYLVFTPYIYHLKLNLNNLQLYLNVNDENIIDKATAHDDNTYLILSSPILKAETSIPLDKFRPSRNSIPFDIRADTFDLKLHTPQSNTQAAFLSSNELGHGESLAVTGSYEYNATTSVANTDTLILNVHGQSPYAYLYGFIIRYVILLKENYFGDFVHFRTLDEYQAHLQLEPQKSNTDALHRPPNKKSNDLDVILSVRVDDPRILLPVNLYSASRYVQCELANLSVDLRFTNYYMDLELLLSPLSLSLGYPALSPGSPNSSYTDTQLFVDGVRVFGHRTFGLPPSEPTYLCNWDVSVGMVDGECTADFLTSLAKGGVAFGFMFDDVENALVPYSSLVFHDVTFVRVDVASVRLWLHVDEAAFLLSTGSIQVRSNDWGGTHYSKRANIGIPNIEISCVNAESASRHTSRRNHPVDTAAYLKTDVQVASIGRKFHFQRELKMQQDLIRREDQRTGRTPFLLRKPVDPDFVPEPFDPPAQCVPPPAFPLTEADDVDDNASYRSIGTSRFSGRLRRQSSFLSSSSSHTSLRSTRTELRSRARSRQAALSTQPSGTEKERRVPEQRGSILSQGPRLAAIQQPIQDWQQKEHTEHSSVAFSSQYFAPHFPLESVRPDGREATFEELEDEADDDFFGTGGSLDDLDPNNLSDDHAQASTMIEFTTGITAFISPEAVRYVNSLLSAFQPSEPDDILDSLQTSTIGDIFSEKKQRHITGSMQDILVKLPKANIRFLNSSMLDSPDASQEEQDQYDIRISKTLLITRTVKDRTGDNVTSRTSLHFRLKSAEISASERLSSIETPQAAIMVNIDDVSVSLGAKDITYFDADIGSIVGSTASGKVEYLASLIHRTGSIASELGNFLSETASRNDNRIKYLVSQLLEDGHATNDPSFLIRPSAVLRSTHEHMRTVDSWKLMMRLRQIWATLSQNQRRELIDRCRDNPPEAHPDVADRVVSSFQKWRSWDLHDPRNAVLMKKIFGKAIDDKEEPSQEYPLLGACRLDELQFVLDPGPKQNNIGFLDIALRVDRRPPGQRDVLSEMKDFDGSLTILNLCCAEAAIHLNWELCELADDVLRLYTKAQPQPSEKTMSNKQPKRKIAQSSAAYHVVFEVVKGSMEAETVNLTAKSIGDGLKTSILLCHAGEELSVANVMLTSNAVTSKLQSHGKILGVLQIQKPSVFIAHELHKTTDIDAHVVKVSASSPNLALRVKDDPIGLLEVLDLLIRDEAAQVYRLKELIPSSPEGQKKRDKIKQRISTFVLNVAMFLDGYIINIPLLQSLTYKITGSVARASCAANFGKDIVFDFDIKENSHEMQINVKNEPRSISLLEIPPANGRITSNMQSTENLISVLASMEVIRLDASAIYSLLAALNRPQISGAIEEAQQQVKIIQGHVGETFGTQRELEAKNASSLPTSTPNLVYNIHFALAGLRILARTHLKTVEEPMAQILFALEKVTLQASNQQDPNSSPLKYPDLYVNLRQISLDIRRGKENSLRSCGNLTTGINISASSQRDDDGREDWSLHFRNDDLTLNLSPETVSTIVDVVGYMGSKIRDLDTSRELEYLRKLRQSRPKIRINDEEQDWGEETDIFESVLSSITYRFELRNICFCWDVADGTVDPDYTKEDLVLSIKLIEFGTRTRKSARLTIEDFLLQTVPPGQDKTIRSLHSALLPEVMFNVAYVSTADARRMAFQAVGDSLDLRLTSGFIVPAANLIQSISLSMKNAQAASSQWTIEGPAAVESLASKKTEDLTPTRQGQRRMFGNKRLEKLLVDADFAGAVVYVSTKRNAASAVPESKYSQPSLAGKYGQFSADDSGSGAVLRSPGLAWKAEYRDNGKEDPSLYGEIKINASSNILYPSVVPLVLDILSSVKKVVSHNDANAGTEQKPEQLERPKLKQTKSGDEDNFLTADPSAVLGRLKLNLGLRICRQEFSLSCQPIARVSATACFDSIYFTLITVTSQEQGNFFAISGVIAKPQASVQHVYSRDSTASFELDSVAISFMNSKHFSGTSGVSAILNVSPMKVSVNAKQVQDFLLFREIWYPEELRQKSAVQVPKMPTETSQAHLVQRYQEVAATAAFPWTATISIAALDVCVDLGQSIGKSVFQINEFWVSSKKTSDWEQNLCLGFRKVGVDCTGRLSGFVALQDFRLRSSIQWPQREEALNETPLVQASLAFNALRVKAAFDYQAFLVADITSLEFLMYNVRDGGDRNGDRLVAIFDGEAVQVFGTTTSIAQTVALYQALQKLIEERRENFESSVREIEKFMKRKSISSRTILQMPPAVPKLPVDDTLSKSPISLDTDVVVTLKALNLGVFPSTFSDHQVFKMEALNAYARFAASIEQRKIHSILRMTLGQLRIGLAGVRDAEAPKMLNEMTVEDVVQRATGSRGGTILKVPRVEAVMETWQKPSSNHIDYIFKSAFEGKVEVGWNYSRISYIRGMWANHSKSLEQTWGRQLPMTAVKITGVPETEGEQQKITAEVNVPQSKYDYLALEPPVIETPQLRDMGEATPPLEWIGLHRDRLPNLTHQIVIVSLLELAGEVEDAYSRILGST</sequence>